<comment type="caution">
    <text evidence="1">The sequence shown here is derived from an EMBL/GenBank/DDBJ whole genome shotgun (WGS) entry which is preliminary data.</text>
</comment>
<dbReference type="OrthoDB" id="6137666at2759"/>
<dbReference type="AlphaFoldDB" id="A0A8B6HL65"/>
<accession>A0A8B6HL65</accession>
<name>A0A8B6HL65_MYTGA</name>
<dbReference type="Proteomes" id="UP000596742">
    <property type="component" value="Unassembled WGS sequence"/>
</dbReference>
<reference evidence="1" key="1">
    <citation type="submission" date="2018-11" db="EMBL/GenBank/DDBJ databases">
        <authorList>
            <person name="Alioto T."/>
            <person name="Alioto T."/>
        </authorList>
    </citation>
    <scope>NUCLEOTIDE SEQUENCE</scope>
</reference>
<gene>
    <name evidence="1" type="ORF">MGAL_10B053286</name>
</gene>
<evidence type="ECO:0000313" key="1">
    <source>
        <dbReference type="EMBL" id="VDI80445.1"/>
    </source>
</evidence>
<organism evidence="1 2">
    <name type="scientific">Mytilus galloprovincialis</name>
    <name type="common">Mediterranean mussel</name>
    <dbReference type="NCBI Taxonomy" id="29158"/>
    <lineage>
        <taxon>Eukaryota</taxon>
        <taxon>Metazoa</taxon>
        <taxon>Spiralia</taxon>
        <taxon>Lophotrochozoa</taxon>
        <taxon>Mollusca</taxon>
        <taxon>Bivalvia</taxon>
        <taxon>Autobranchia</taxon>
        <taxon>Pteriomorphia</taxon>
        <taxon>Mytilida</taxon>
        <taxon>Mytiloidea</taxon>
        <taxon>Mytilidae</taxon>
        <taxon>Mytilinae</taxon>
        <taxon>Mytilus</taxon>
    </lineage>
</organism>
<keyword evidence="2" id="KW-1185">Reference proteome</keyword>
<feature type="non-terminal residue" evidence="1">
    <location>
        <position position="143"/>
    </location>
</feature>
<proteinExistence type="predicted"/>
<evidence type="ECO:0000313" key="2">
    <source>
        <dbReference type="Proteomes" id="UP000596742"/>
    </source>
</evidence>
<sequence length="143" mass="16020">RLDLLRGQTFACCSVRTPLRDVLVLLLMCQITAKCQVQLILECRQFVGKESILGFKHFALTDHDEDEQHFAPVLGGSSGTCSSVLGKKGDVCDSSCGCEPGYKCYRPMSGMCCPPMRCYNATWVEQQQHYWANCHPPTCYYPP</sequence>
<protein>
    <submittedName>
        <fullName evidence="1">Uncharacterized protein</fullName>
    </submittedName>
</protein>
<dbReference type="EMBL" id="UYJE01010173">
    <property type="protein sequence ID" value="VDI80445.1"/>
    <property type="molecule type" value="Genomic_DNA"/>
</dbReference>